<proteinExistence type="predicted"/>
<dbReference type="EMBL" id="KX893538">
    <property type="protein sequence ID" value="ARJ57998.1"/>
    <property type="molecule type" value="Genomic_DNA"/>
</dbReference>
<accession>A0A1W6C0W3</accession>
<feature type="domain" description="DUF6957" evidence="1">
    <location>
        <begin position="19"/>
        <end position="94"/>
    </location>
</feature>
<organism evidence="2">
    <name type="scientific">Pseudomonas fluorescens</name>
    <dbReference type="NCBI Taxonomy" id="294"/>
    <lineage>
        <taxon>Bacteria</taxon>
        <taxon>Pseudomonadati</taxon>
        <taxon>Pseudomonadota</taxon>
        <taxon>Gammaproteobacteria</taxon>
        <taxon>Pseudomonadales</taxon>
        <taxon>Pseudomonadaceae</taxon>
        <taxon>Pseudomonas</taxon>
    </lineage>
</organism>
<protein>
    <recommendedName>
        <fullName evidence="1">DUF6957 domain-containing protein</fullName>
    </recommendedName>
</protein>
<keyword evidence="2" id="KW-0614">Plasmid</keyword>
<evidence type="ECO:0000259" key="1">
    <source>
        <dbReference type="Pfam" id="PF22275"/>
    </source>
</evidence>
<dbReference type="AlphaFoldDB" id="A0A1W6C0W3"/>
<evidence type="ECO:0000313" key="2">
    <source>
        <dbReference type="EMBL" id="ARJ57998.1"/>
    </source>
</evidence>
<geneLocation type="plasmid" evidence="2">
    <name>pG20</name>
</geneLocation>
<dbReference type="InterPro" id="IPR054232">
    <property type="entry name" value="DUF6957"/>
</dbReference>
<sequence length="112" mass="12168">MEVSGLIDLLAGKGNSLIGRVLSDAEAVSFVEAHFPGRAYCLVADWTLIDVSVSDEQARMLATLGLTASIVYALCVIEDSRGRFLPGDWVKAHMKFRSLTNAYSKLKTLSMS</sequence>
<dbReference type="Pfam" id="PF22275">
    <property type="entry name" value="DUF6957"/>
    <property type="match status" value="1"/>
</dbReference>
<name>A0A1W6C0W3_PSEFL</name>
<reference evidence="2" key="1">
    <citation type="submission" date="2016-09" db="EMBL/GenBank/DDBJ databases">
        <title>IS1411 activates the second repA gene of the plasmid pG20 in Pseudomonas fluorescens PC20.</title>
        <authorList>
            <person name="Naanuri E."/>
            <person name="Heinaru E."/>
            <person name="Joesaar M."/>
            <person name="Heinaru A."/>
        </authorList>
    </citation>
    <scope>NUCLEOTIDE SEQUENCE</scope>
    <source>
        <strain evidence="2">PC20</strain>
        <plasmid evidence="2">pG20</plasmid>
    </source>
</reference>